<evidence type="ECO:0000313" key="2">
    <source>
        <dbReference type="Proteomes" id="UP000178319"/>
    </source>
</evidence>
<dbReference type="Proteomes" id="UP000178319">
    <property type="component" value="Unassembled WGS sequence"/>
</dbReference>
<gene>
    <name evidence="1" type="ORF">A3D26_00560</name>
</gene>
<protein>
    <submittedName>
        <fullName evidence="1">Uncharacterized protein</fullName>
    </submittedName>
</protein>
<accession>A0A1G1V5A8</accession>
<reference evidence="1 2" key="1">
    <citation type="journal article" date="2016" name="Nat. Commun.">
        <title>Thousands of microbial genomes shed light on interconnected biogeochemical processes in an aquifer system.</title>
        <authorList>
            <person name="Anantharaman K."/>
            <person name="Brown C.T."/>
            <person name="Hug L.A."/>
            <person name="Sharon I."/>
            <person name="Castelle C.J."/>
            <person name="Probst A.J."/>
            <person name="Thomas B.C."/>
            <person name="Singh A."/>
            <person name="Wilkins M.J."/>
            <person name="Karaoz U."/>
            <person name="Brodie E.L."/>
            <person name="Williams K.H."/>
            <person name="Hubbard S.S."/>
            <person name="Banfield J.F."/>
        </authorList>
    </citation>
    <scope>NUCLEOTIDE SEQUENCE [LARGE SCALE GENOMIC DNA]</scope>
</reference>
<dbReference type="STRING" id="1797516.A3D26_00560"/>
<organism evidence="1 2">
    <name type="scientific">Candidatus Blackburnbacteria bacterium RIFCSPHIGHO2_02_FULL_44_20</name>
    <dbReference type="NCBI Taxonomy" id="1797516"/>
    <lineage>
        <taxon>Bacteria</taxon>
        <taxon>Candidatus Blackburniibacteriota</taxon>
    </lineage>
</organism>
<comment type="caution">
    <text evidence="1">The sequence shown here is derived from an EMBL/GenBank/DDBJ whole genome shotgun (WGS) entry which is preliminary data.</text>
</comment>
<name>A0A1G1V5A8_9BACT</name>
<dbReference type="EMBL" id="MHBZ01000033">
    <property type="protein sequence ID" value="OGY10570.1"/>
    <property type="molecule type" value="Genomic_DNA"/>
</dbReference>
<dbReference type="AlphaFoldDB" id="A0A1G1V5A8"/>
<sequence>MLAETFFRSNVRVEEFLPEDIFLIPGTGFDVNLEGRRIQREYNEFLSGKTHQELTDYLSRSTLESMTKFWEEYLQRKAVLGISVDRCLLNGETRMVLRRNGKPWITIFNGESPLVRNAAERIEEHVVHAKPGSITLLISPRRDELPESQIYIYHINEKGMLDATTIRVDRTTLEIEEFLEKLDPKYKKLDSGSHTEREKVEHLISWVPHLKGDLENHYDVPYVIEKLREAHPDLQHLFEQKTFEQVYVDFEMKSVYSLDEDCKNCLLKFQRFLESFFEQREELFQEGITDQGMLKSLKIAMGKTILDMSAIMRKKRQIKSPGNQNNRRGTDYYEELLYLQSLQGCVPVFGQESGGEKVLCPYCQKYVYVNHGEVCTGCGRTRPRRPC</sequence>
<evidence type="ECO:0000313" key="1">
    <source>
        <dbReference type="EMBL" id="OGY10570.1"/>
    </source>
</evidence>
<proteinExistence type="predicted"/>